<evidence type="ECO:0000313" key="2">
    <source>
        <dbReference type="EMBL" id="TPN87412.1"/>
    </source>
</evidence>
<feature type="domain" description="Resolvase/invertase-type recombinase catalytic" evidence="1">
    <location>
        <begin position="1"/>
        <end position="43"/>
    </location>
</feature>
<keyword evidence="3" id="KW-1185">Reference proteome</keyword>
<dbReference type="Proteomes" id="UP000315540">
    <property type="component" value="Unassembled WGS sequence"/>
</dbReference>
<protein>
    <recommendedName>
        <fullName evidence="1">Resolvase/invertase-type recombinase catalytic domain-containing protein</fullName>
    </recommendedName>
</protein>
<dbReference type="Gene3D" id="3.40.50.1390">
    <property type="entry name" value="Resolvase, N-terminal catalytic domain"/>
    <property type="match status" value="1"/>
</dbReference>
<dbReference type="Pfam" id="PF00239">
    <property type="entry name" value="Resolvase"/>
    <property type="match status" value="1"/>
</dbReference>
<dbReference type="OrthoDB" id="9797501at2"/>
<organism evidence="2 3">
    <name type="scientific">Aquimarina algicola</name>
    <dbReference type="NCBI Taxonomy" id="2589995"/>
    <lineage>
        <taxon>Bacteria</taxon>
        <taxon>Pseudomonadati</taxon>
        <taxon>Bacteroidota</taxon>
        <taxon>Flavobacteriia</taxon>
        <taxon>Flavobacteriales</taxon>
        <taxon>Flavobacteriaceae</taxon>
        <taxon>Aquimarina</taxon>
    </lineage>
</organism>
<dbReference type="AlphaFoldDB" id="A0A504JFC0"/>
<reference evidence="2 3" key="1">
    <citation type="submission" date="2019-06" db="EMBL/GenBank/DDBJ databases">
        <authorList>
            <person name="Meng X."/>
        </authorList>
    </citation>
    <scope>NUCLEOTIDE SEQUENCE [LARGE SCALE GENOMIC DNA]</scope>
    <source>
        <strain evidence="2 3">M625</strain>
    </source>
</reference>
<sequence length="43" mass="4717">MLFGYARISTPSQKFDLQIDALLKAGVKEKNIYKDVSSGAKAN</sequence>
<dbReference type="InterPro" id="IPR036162">
    <property type="entry name" value="Resolvase-like_N_sf"/>
</dbReference>
<evidence type="ECO:0000259" key="1">
    <source>
        <dbReference type="PROSITE" id="PS51736"/>
    </source>
</evidence>
<gene>
    <name evidence="2" type="ORF">FHK87_07465</name>
</gene>
<name>A0A504JFC0_9FLAO</name>
<dbReference type="PROSITE" id="PS51736">
    <property type="entry name" value="RECOMBINASES_3"/>
    <property type="match status" value="1"/>
</dbReference>
<dbReference type="EMBL" id="VFWZ01000002">
    <property type="protein sequence ID" value="TPN87412.1"/>
    <property type="molecule type" value="Genomic_DNA"/>
</dbReference>
<evidence type="ECO:0000313" key="3">
    <source>
        <dbReference type="Proteomes" id="UP000315540"/>
    </source>
</evidence>
<accession>A0A504JFC0</accession>
<dbReference type="GO" id="GO:0003677">
    <property type="term" value="F:DNA binding"/>
    <property type="evidence" value="ECO:0007669"/>
    <property type="project" value="InterPro"/>
</dbReference>
<dbReference type="RefSeq" id="WP_140592054.1">
    <property type="nucleotide sequence ID" value="NZ_VFWZ01000002.1"/>
</dbReference>
<dbReference type="InterPro" id="IPR006119">
    <property type="entry name" value="Resolv_N"/>
</dbReference>
<comment type="caution">
    <text evidence="2">The sequence shown here is derived from an EMBL/GenBank/DDBJ whole genome shotgun (WGS) entry which is preliminary data.</text>
</comment>
<dbReference type="GO" id="GO:0000150">
    <property type="term" value="F:DNA strand exchange activity"/>
    <property type="evidence" value="ECO:0007669"/>
    <property type="project" value="InterPro"/>
</dbReference>
<dbReference type="SUPFAM" id="SSF53041">
    <property type="entry name" value="Resolvase-like"/>
    <property type="match status" value="1"/>
</dbReference>
<proteinExistence type="predicted"/>